<dbReference type="Proteomes" id="UP000265691">
    <property type="component" value="Unassembled WGS sequence"/>
</dbReference>
<proteinExistence type="predicted"/>
<gene>
    <name evidence="1" type="ORF">CKF54_02105</name>
</gene>
<organism evidence="1 2">
    <name type="scientific">Psittacicella hinzii</name>
    <dbReference type="NCBI Taxonomy" id="2028575"/>
    <lineage>
        <taxon>Bacteria</taxon>
        <taxon>Pseudomonadati</taxon>
        <taxon>Pseudomonadota</taxon>
        <taxon>Gammaproteobacteria</taxon>
        <taxon>Pasteurellales</taxon>
        <taxon>Psittacicellaceae</taxon>
        <taxon>Psittacicella</taxon>
    </lineage>
</organism>
<accession>A0A3A1Y8A7</accession>
<keyword evidence="2" id="KW-1185">Reference proteome</keyword>
<protein>
    <submittedName>
        <fullName evidence="1">Uncharacterized protein</fullName>
    </submittedName>
</protein>
<evidence type="ECO:0000313" key="2">
    <source>
        <dbReference type="Proteomes" id="UP000265691"/>
    </source>
</evidence>
<dbReference type="AlphaFoldDB" id="A0A3A1Y8A7"/>
<evidence type="ECO:0000313" key="1">
    <source>
        <dbReference type="EMBL" id="RIY33771.1"/>
    </source>
</evidence>
<reference evidence="1 2" key="1">
    <citation type="submission" date="2017-08" db="EMBL/GenBank/DDBJ databases">
        <title>Reclassification of Bisgaard taxon 37 and 44.</title>
        <authorList>
            <person name="Christensen H."/>
        </authorList>
    </citation>
    <scope>NUCLEOTIDE SEQUENCE [LARGE SCALE GENOMIC DNA]</scope>
    <source>
        <strain evidence="1 2">B96_3</strain>
    </source>
</reference>
<sequence length="125" mass="13991">MVVTAPLAKSTETKLTAYNNSLIFTTNDVTAEQVKNLGDKYKQHPNCQLFVKKSKVIFDSSLKGATENTSSTTRREFNNIFNQLANRLENSNITDQEFACYLFSRKLDALQIEASMGEVSPNSTN</sequence>
<dbReference type="EMBL" id="NRHC01000025">
    <property type="protein sequence ID" value="RIY33771.1"/>
    <property type="molecule type" value="Genomic_DNA"/>
</dbReference>
<comment type="caution">
    <text evidence="1">The sequence shown here is derived from an EMBL/GenBank/DDBJ whole genome shotgun (WGS) entry which is preliminary data.</text>
</comment>
<name>A0A3A1Y8A7_9GAMM</name>